<dbReference type="SUPFAM" id="SSF53474">
    <property type="entry name" value="alpha/beta-Hydrolases"/>
    <property type="match status" value="1"/>
</dbReference>
<dbReference type="Gene3D" id="3.40.50.1820">
    <property type="entry name" value="alpha/beta hydrolase"/>
    <property type="match status" value="1"/>
</dbReference>
<dbReference type="RefSeq" id="WP_377303521.1">
    <property type="nucleotide sequence ID" value="NZ_CP180191.1"/>
</dbReference>
<dbReference type="InterPro" id="IPR000073">
    <property type="entry name" value="AB_hydrolase_1"/>
</dbReference>
<gene>
    <name evidence="2" type="primary">bchO</name>
    <name evidence="2" type="ORF">ACFOEN_10030</name>
</gene>
<proteinExistence type="predicted"/>
<protein>
    <submittedName>
        <fullName evidence="2">Alpha/beta fold hydrolase BchO</fullName>
    </submittedName>
</protein>
<accession>A0ABV7H5U2</accession>
<evidence type="ECO:0000313" key="2">
    <source>
        <dbReference type="EMBL" id="MFC3147981.1"/>
    </source>
</evidence>
<evidence type="ECO:0000259" key="1">
    <source>
        <dbReference type="Pfam" id="PF12697"/>
    </source>
</evidence>
<keyword evidence="2" id="KW-0378">Hydrolase</keyword>
<name>A0ABV7H5U2_9BURK</name>
<dbReference type="InterPro" id="IPR017497">
    <property type="entry name" value="BchO"/>
</dbReference>
<comment type="caution">
    <text evidence="2">The sequence shown here is derived from an EMBL/GenBank/DDBJ whole genome shotgun (WGS) entry which is preliminary data.</text>
</comment>
<feature type="domain" description="AB hydrolase-1" evidence="1">
    <location>
        <begin position="48"/>
        <end position="287"/>
    </location>
</feature>
<dbReference type="GO" id="GO:0016787">
    <property type="term" value="F:hydrolase activity"/>
    <property type="evidence" value="ECO:0007669"/>
    <property type="project" value="UniProtKB-KW"/>
</dbReference>
<dbReference type="InterPro" id="IPR029058">
    <property type="entry name" value="AB_hydrolase_fold"/>
</dbReference>
<evidence type="ECO:0000313" key="3">
    <source>
        <dbReference type="Proteomes" id="UP001595556"/>
    </source>
</evidence>
<dbReference type="PANTHER" id="PTHR46438">
    <property type="entry name" value="ALPHA/BETA-HYDROLASES SUPERFAMILY PROTEIN"/>
    <property type="match status" value="1"/>
</dbReference>
<dbReference type="NCBIfam" id="TIGR03056">
    <property type="entry name" value="bchO_mg_che_rel"/>
    <property type="match status" value="1"/>
</dbReference>
<dbReference type="Pfam" id="PF12697">
    <property type="entry name" value="Abhydrolase_6"/>
    <property type="match status" value="1"/>
</dbReference>
<reference evidence="3" key="1">
    <citation type="journal article" date="2019" name="Int. J. Syst. Evol. Microbiol.">
        <title>The Global Catalogue of Microorganisms (GCM) 10K type strain sequencing project: providing services to taxonomists for standard genome sequencing and annotation.</title>
        <authorList>
            <consortium name="The Broad Institute Genomics Platform"/>
            <consortium name="The Broad Institute Genome Sequencing Center for Infectious Disease"/>
            <person name="Wu L."/>
            <person name="Ma J."/>
        </authorList>
    </citation>
    <scope>NUCLEOTIDE SEQUENCE [LARGE SCALE GENOMIC DNA]</scope>
    <source>
        <strain evidence="3">KCTC 52168</strain>
    </source>
</reference>
<dbReference type="EMBL" id="JBHRTI010000004">
    <property type="protein sequence ID" value="MFC3147981.1"/>
    <property type="molecule type" value="Genomic_DNA"/>
</dbReference>
<dbReference type="Proteomes" id="UP001595556">
    <property type="component" value="Unassembled WGS sequence"/>
</dbReference>
<keyword evidence="3" id="KW-1185">Reference proteome</keyword>
<organism evidence="2 3">
    <name type="scientific">Piscinibacterium candidicorallinum</name>
    <dbReference type="NCBI Taxonomy" id="1793872"/>
    <lineage>
        <taxon>Bacteria</taxon>
        <taxon>Pseudomonadati</taxon>
        <taxon>Pseudomonadota</taxon>
        <taxon>Betaproteobacteria</taxon>
        <taxon>Burkholderiales</taxon>
        <taxon>Piscinibacterium</taxon>
    </lineage>
</organism>
<dbReference type="PANTHER" id="PTHR46438:SF11">
    <property type="entry name" value="LIPASE-RELATED"/>
    <property type="match status" value="1"/>
</dbReference>
<sequence length="294" mass="31354">MSARVAALAWPQDATDWPLRNWSEMVEAGGMRWHVQRSPVRARRPLAVLIHGTGASTHSWAALAQLIAQDMDVLSMDLPGHAFTSPVAQGEPTLPRLAQAVGALLAALKLEVDLMVGHSAGAAIGAQMCLDGACAPRRLVSLNGAWFPFAGFPGSFFSPMAKLLALNPFVPQLFAWRAGSDAVIDKLLAATGSEVDAQSRAIYARLLRNPRHAAGALAMMACWDLKPLQGRLGQLAVPLQLLVGAQDHMVSPEQARSVHALQPLAQIETLDGLGHLAHEEDAARVWAAIRAHAV</sequence>